<proteinExistence type="predicted"/>
<evidence type="ECO:0000313" key="4">
    <source>
        <dbReference type="Proteomes" id="UP000664940"/>
    </source>
</evidence>
<name>A0A834E0W0_9CHIR</name>
<feature type="compositionally biased region" description="Basic and acidic residues" evidence="1">
    <location>
        <begin position="76"/>
        <end position="87"/>
    </location>
</feature>
<gene>
    <name evidence="3" type="ORF">HJG60_011552</name>
</gene>
<dbReference type="AlphaFoldDB" id="A0A834E0W0"/>
<reference evidence="3 4" key="1">
    <citation type="journal article" date="2020" name="Nature">
        <title>Six reference-quality genomes reveal evolution of bat adaptations.</title>
        <authorList>
            <person name="Jebb D."/>
            <person name="Huang Z."/>
            <person name="Pippel M."/>
            <person name="Hughes G.M."/>
            <person name="Lavrichenko K."/>
            <person name="Devanna P."/>
            <person name="Winkler S."/>
            <person name="Jermiin L.S."/>
            <person name="Skirmuntt E.C."/>
            <person name="Katzourakis A."/>
            <person name="Burkitt-Gray L."/>
            <person name="Ray D.A."/>
            <person name="Sullivan K.A.M."/>
            <person name="Roscito J.G."/>
            <person name="Kirilenko B.M."/>
            <person name="Davalos L.M."/>
            <person name="Corthals A.P."/>
            <person name="Power M.L."/>
            <person name="Jones G."/>
            <person name="Ransome R.D."/>
            <person name="Dechmann D.K.N."/>
            <person name="Locatelli A.G."/>
            <person name="Puechmaille S.J."/>
            <person name="Fedrigo O."/>
            <person name="Jarvis E.D."/>
            <person name="Hiller M."/>
            <person name="Vernes S.C."/>
            <person name="Myers E.W."/>
            <person name="Teeling E.C."/>
        </authorList>
    </citation>
    <scope>NUCLEOTIDE SEQUENCE [LARGE SCALE GENOMIC DNA]</scope>
    <source>
        <strain evidence="3">Bat1K_MPI-CBG_1</strain>
    </source>
</reference>
<organism evidence="3 4">
    <name type="scientific">Phyllostomus discolor</name>
    <name type="common">pale spear-nosed bat</name>
    <dbReference type="NCBI Taxonomy" id="89673"/>
    <lineage>
        <taxon>Eukaryota</taxon>
        <taxon>Metazoa</taxon>
        <taxon>Chordata</taxon>
        <taxon>Craniata</taxon>
        <taxon>Vertebrata</taxon>
        <taxon>Euteleostomi</taxon>
        <taxon>Mammalia</taxon>
        <taxon>Eutheria</taxon>
        <taxon>Laurasiatheria</taxon>
        <taxon>Chiroptera</taxon>
        <taxon>Yangochiroptera</taxon>
        <taxon>Phyllostomidae</taxon>
        <taxon>Phyllostominae</taxon>
        <taxon>Phyllostomus</taxon>
    </lineage>
</organism>
<evidence type="ECO:0000313" key="3">
    <source>
        <dbReference type="EMBL" id="KAF6099821.1"/>
    </source>
</evidence>
<feature type="transmembrane region" description="Helical" evidence="2">
    <location>
        <begin position="14"/>
        <end position="34"/>
    </location>
</feature>
<protein>
    <submittedName>
        <fullName evidence="3">Uncharacterized protein</fullName>
    </submittedName>
</protein>
<dbReference type="Proteomes" id="UP000664940">
    <property type="component" value="Unassembled WGS sequence"/>
</dbReference>
<evidence type="ECO:0000256" key="2">
    <source>
        <dbReference type="SAM" id="Phobius"/>
    </source>
</evidence>
<dbReference type="EMBL" id="JABVXQ010000007">
    <property type="protein sequence ID" value="KAF6099821.1"/>
    <property type="molecule type" value="Genomic_DNA"/>
</dbReference>
<accession>A0A834E0W0</accession>
<sequence>MGPKMPRNAAQHKIVNLLKTFCFAPQFLLAFVYLTCGPRQLIFFQCGPEMPKGWTSQLLEKKTSFSRKSFLSQQKQQKDRRWERWKPEGTASPTVMGAQQRQKERQFTLLPEGKLKQYRDETLTEAEARFKDLHLSSIISQITNFGELEIVRDLSSE</sequence>
<keyword evidence="2" id="KW-1133">Transmembrane helix</keyword>
<keyword evidence="2" id="KW-0472">Membrane</keyword>
<feature type="region of interest" description="Disordered" evidence="1">
    <location>
        <begin position="69"/>
        <end position="103"/>
    </location>
</feature>
<evidence type="ECO:0000256" key="1">
    <source>
        <dbReference type="SAM" id="MobiDB-lite"/>
    </source>
</evidence>
<keyword evidence="2" id="KW-0812">Transmembrane</keyword>
<comment type="caution">
    <text evidence="3">The sequence shown here is derived from an EMBL/GenBank/DDBJ whole genome shotgun (WGS) entry which is preliminary data.</text>
</comment>
<feature type="compositionally biased region" description="Polar residues" evidence="1">
    <location>
        <begin position="91"/>
        <end position="100"/>
    </location>
</feature>